<gene>
    <name evidence="2" type="ORF">GCM10010411_77010</name>
</gene>
<accession>A0ABP6CYR2</accession>
<feature type="domain" description="HTH cro/C1-type" evidence="1">
    <location>
        <begin position="47"/>
        <end position="113"/>
    </location>
</feature>
<evidence type="ECO:0000313" key="3">
    <source>
        <dbReference type="Proteomes" id="UP001501509"/>
    </source>
</evidence>
<sequence length="316" mass="36277">MAKVTTRKRGEIERRANEIRFDGIRRGLAVEETADRIMRELPEVFPLEAWRLANGWTRAEVAARIDMLYEADGLIPPAIDAATLCRWELGERRPGQERIDYLCRLYRTRPDRLGYGSDHTGAEVTHMQRAGIIDAYPYTSTESEADLRDRISAARHRINLFGLTRNYYVHREVLPLLEARAAAGVPVTVYVMDPWCPSRKDRYRIEPAEATMEDPERYSREILVPLSLASERHKAFRIFTFNFPCSFAIEEIDDAARVMLYGHGMRGTQGPIVTFGSQGPAYTYLTDQLRWLERLAEDPAFEPWASKGIRVKPLSL</sequence>
<protein>
    <recommendedName>
        <fullName evidence="1">HTH cro/C1-type domain-containing protein</fullName>
    </recommendedName>
</protein>
<dbReference type="SUPFAM" id="SSF47413">
    <property type="entry name" value="lambda repressor-like DNA-binding domains"/>
    <property type="match status" value="1"/>
</dbReference>
<dbReference type="Gene3D" id="1.10.260.40">
    <property type="entry name" value="lambda repressor-like DNA-binding domains"/>
    <property type="match status" value="1"/>
</dbReference>
<dbReference type="InterPro" id="IPR001387">
    <property type="entry name" value="Cro/C1-type_HTH"/>
</dbReference>
<organism evidence="2 3">
    <name type="scientific">Actinomadura fulvescens</name>
    <dbReference type="NCBI Taxonomy" id="46160"/>
    <lineage>
        <taxon>Bacteria</taxon>
        <taxon>Bacillati</taxon>
        <taxon>Actinomycetota</taxon>
        <taxon>Actinomycetes</taxon>
        <taxon>Streptosporangiales</taxon>
        <taxon>Thermomonosporaceae</taxon>
        <taxon>Actinomadura</taxon>
    </lineage>
</organism>
<reference evidence="3" key="1">
    <citation type="journal article" date="2019" name="Int. J. Syst. Evol. Microbiol.">
        <title>The Global Catalogue of Microorganisms (GCM) 10K type strain sequencing project: providing services to taxonomists for standard genome sequencing and annotation.</title>
        <authorList>
            <consortium name="The Broad Institute Genomics Platform"/>
            <consortium name="The Broad Institute Genome Sequencing Center for Infectious Disease"/>
            <person name="Wu L."/>
            <person name="Ma J."/>
        </authorList>
    </citation>
    <scope>NUCLEOTIDE SEQUENCE [LARGE SCALE GENOMIC DNA]</scope>
    <source>
        <strain evidence="3">JCM 6833</strain>
    </source>
</reference>
<dbReference type="EMBL" id="BAAATD010000014">
    <property type="protein sequence ID" value="GAA2628328.1"/>
    <property type="molecule type" value="Genomic_DNA"/>
</dbReference>
<dbReference type="CDD" id="cd00093">
    <property type="entry name" value="HTH_XRE"/>
    <property type="match status" value="1"/>
</dbReference>
<name>A0ABP6CYR2_9ACTN</name>
<dbReference type="Proteomes" id="UP001501509">
    <property type="component" value="Unassembled WGS sequence"/>
</dbReference>
<dbReference type="PROSITE" id="PS50943">
    <property type="entry name" value="HTH_CROC1"/>
    <property type="match status" value="1"/>
</dbReference>
<dbReference type="InterPro" id="IPR010982">
    <property type="entry name" value="Lambda_DNA-bd_dom_sf"/>
</dbReference>
<keyword evidence="3" id="KW-1185">Reference proteome</keyword>
<evidence type="ECO:0000313" key="2">
    <source>
        <dbReference type="EMBL" id="GAA2628328.1"/>
    </source>
</evidence>
<comment type="caution">
    <text evidence="2">The sequence shown here is derived from an EMBL/GenBank/DDBJ whole genome shotgun (WGS) entry which is preliminary data.</text>
</comment>
<proteinExistence type="predicted"/>
<evidence type="ECO:0000259" key="1">
    <source>
        <dbReference type="PROSITE" id="PS50943"/>
    </source>
</evidence>
<dbReference type="RefSeq" id="WP_344547435.1">
    <property type="nucleotide sequence ID" value="NZ_BAAATD010000014.1"/>
</dbReference>